<sequence length="285" mass="32515">MLNIQTHFKKIFNLVIIFIVLSLLMSWTTNDRQKVSIIERAVHQLVLPFQKAFTISTNFLRDTYKSVVDVRNVYLENKRLKEELAYYQGIEHQLNEARLANRRLTQLLEFKESTDMTLLPAMVIGRSPNTWYSSITISKGEKHNVEVGMPVVTNKGLVGRIIEVGPTTSKVKLIISPDNAVTSFVQRTRDIGLVRVSQENPQLLEISRLAYNVDIQVGDTIMTSGLTGNYPNGIVVGEVIKIYNINDQTTALIKPSVDFERLEEVFIITKYDRIEIDEELLEGEE</sequence>
<feature type="transmembrane region" description="Helical" evidence="6">
    <location>
        <begin position="12"/>
        <end position="29"/>
    </location>
</feature>
<dbReference type="STRING" id="1120990.SAMN03080614_100265"/>
<comment type="similarity">
    <text evidence="1 5">Belongs to the MreC family.</text>
</comment>
<name>A0A1H9YAU0_9FIRM</name>
<evidence type="ECO:0000313" key="9">
    <source>
        <dbReference type="Proteomes" id="UP000243819"/>
    </source>
</evidence>
<dbReference type="InterPro" id="IPR042177">
    <property type="entry name" value="Cell/Rod_1"/>
</dbReference>
<accession>A0A1H9YAU0</accession>
<gene>
    <name evidence="8" type="ORF">SAMN03080614_100265</name>
</gene>
<dbReference type="AlphaFoldDB" id="A0A1H9YAU0"/>
<evidence type="ECO:0000256" key="2">
    <source>
        <dbReference type="ARBA" id="ARBA00013855"/>
    </source>
</evidence>
<dbReference type="PANTHER" id="PTHR34138:SF1">
    <property type="entry name" value="CELL SHAPE-DETERMINING PROTEIN MREC"/>
    <property type="match status" value="1"/>
</dbReference>
<evidence type="ECO:0000259" key="7">
    <source>
        <dbReference type="Pfam" id="PF04085"/>
    </source>
</evidence>
<evidence type="ECO:0000256" key="5">
    <source>
        <dbReference type="PIRNR" id="PIRNR038471"/>
    </source>
</evidence>
<feature type="domain" description="Rod shape-determining protein MreC beta-barrel core" evidence="7">
    <location>
        <begin position="123"/>
        <end position="268"/>
    </location>
</feature>
<dbReference type="InterPro" id="IPR042175">
    <property type="entry name" value="Cell/Rod_MreC_2"/>
</dbReference>
<evidence type="ECO:0000256" key="6">
    <source>
        <dbReference type="SAM" id="Phobius"/>
    </source>
</evidence>
<dbReference type="Gene3D" id="2.40.10.350">
    <property type="entry name" value="Rod shape-determining protein MreC, domain 2"/>
    <property type="match status" value="1"/>
</dbReference>
<reference evidence="9" key="1">
    <citation type="submission" date="2016-10" db="EMBL/GenBank/DDBJ databases">
        <authorList>
            <person name="Varghese N."/>
            <person name="Submissions S."/>
        </authorList>
    </citation>
    <scope>NUCLEOTIDE SEQUENCE [LARGE SCALE GENOMIC DNA]</scope>
    <source>
        <strain evidence="9">DSM 13577</strain>
    </source>
</reference>
<evidence type="ECO:0000313" key="8">
    <source>
        <dbReference type="EMBL" id="SES65981.1"/>
    </source>
</evidence>
<keyword evidence="6" id="KW-1133">Transmembrane helix</keyword>
<dbReference type="OrthoDB" id="9792313at2"/>
<keyword evidence="3 5" id="KW-0133">Cell shape</keyword>
<dbReference type="RefSeq" id="WP_091348131.1">
    <property type="nucleotide sequence ID" value="NZ_FOIF01000002.1"/>
</dbReference>
<dbReference type="Proteomes" id="UP000243819">
    <property type="component" value="Unassembled WGS sequence"/>
</dbReference>
<dbReference type="GO" id="GO:0008360">
    <property type="term" value="P:regulation of cell shape"/>
    <property type="evidence" value="ECO:0007669"/>
    <property type="project" value="UniProtKB-KW"/>
</dbReference>
<protein>
    <recommendedName>
        <fullName evidence="2 5">Cell shape-determining protein MreC</fullName>
    </recommendedName>
    <alternativeName>
        <fullName evidence="4 5">Cell shape protein MreC</fullName>
    </alternativeName>
</protein>
<organism evidence="8 9">
    <name type="scientific">Anaerobranca gottschalkii DSM 13577</name>
    <dbReference type="NCBI Taxonomy" id="1120990"/>
    <lineage>
        <taxon>Bacteria</taxon>
        <taxon>Bacillati</taxon>
        <taxon>Bacillota</taxon>
        <taxon>Clostridia</taxon>
        <taxon>Eubacteriales</taxon>
        <taxon>Proteinivoracaceae</taxon>
        <taxon>Anaerobranca</taxon>
    </lineage>
</organism>
<dbReference type="PIRSF" id="PIRSF038471">
    <property type="entry name" value="MreC"/>
    <property type="match status" value="1"/>
</dbReference>
<dbReference type="Gene3D" id="2.40.10.340">
    <property type="entry name" value="Rod shape-determining protein MreC, domain 1"/>
    <property type="match status" value="1"/>
</dbReference>
<keyword evidence="6" id="KW-0812">Transmembrane</keyword>
<dbReference type="Pfam" id="PF04085">
    <property type="entry name" value="MreC"/>
    <property type="match status" value="1"/>
</dbReference>
<dbReference type="PANTHER" id="PTHR34138">
    <property type="entry name" value="CELL SHAPE-DETERMINING PROTEIN MREC"/>
    <property type="match status" value="1"/>
</dbReference>
<dbReference type="GO" id="GO:0005886">
    <property type="term" value="C:plasma membrane"/>
    <property type="evidence" value="ECO:0007669"/>
    <property type="project" value="TreeGrafter"/>
</dbReference>
<keyword evidence="9" id="KW-1185">Reference proteome</keyword>
<comment type="function">
    <text evidence="5">Involved in formation and maintenance of cell shape.</text>
</comment>
<dbReference type="InterPro" id="IPR055342">
    <property type="entry name" value="MreC_beta-barrel_core"/>
</dbReference>
<dbReference type="EMBL" id="FOIF01000002">
    <property type="protein sequence ID" value="SES65981.1"/>
    <property type="molecule type" value="Genomic_DNA"/>
</dbReference>
<evidence type="ECO:0000256" key="1">
    <source>
        <dbReference type="ARBA" id="ARBA00009369"/>
    </source>
</evidence>
<dbReference type="InterPro" id="IPR007221">
    <property type="entry name" value="MreC"/>
</dbReference>
<proteinExistence type="inferred from homology"/>
<evidence type="ECO:0000256" key="3">
    <source>
        <dbReference type="ARBA" id="ARBA00022960"/>
    </source>
</evidence>
<keyword evidence="6" id="KW-0472">Membrane</keyword>
<dbReference type="NCBIfam" id="TIGR00219">
    <property type="entry name" value="mreC"/>
    <property type="match status" value="1"/>
</dbReference>
<evidence type="ECO:0000256" key="4">
    <source>
        <dbReference type="ARBA" id="ARBA00032089"/>
    </source>
</evidence>